<dbReference type="GO" id="GO:0010150">
    <property type="term" value="P:leaf senescence"/>
    <property type="evidence" value="ECO:0007669"/>
    <property type="project" value="InterPro"/>
</dbReference>
<evidence type="ECO:0000313" key="4">
    <source>
        <dbReference type="Proteomes" id="UP001058974"/>
    </source>
</evidence>
<sequence length="527" mass="59080">MDVPSTSSSSHCNSNDSLPLFTDPSTNPLPKRRKIKPMVYSHQTTSSHTSPNLKRFACKRRVVRVPIRRKRTHLASIGFPLGISFAAVMAEVLYRRNAAFDTDRVSPTHISLICTSAIKESLASVFGDRLDDLARNFGQSFASTLSTLGSIYESSMGDEGNSLNTMKMEFPTCKLTREKGDFSSDSVIGDDKKERVLSEEIIDQTNNCKEVEENFQMDSTSHGITLHRQSNQLVHFPTIYSGSGINNNSMVSAAEKSVMEESRSNDLKALELALTMKKLKLKETQLVLNSDLNHLERSKLTMGISKASFRVEKFKNQLEDLRHGELIKSCVDCLIAGLLVMSSSLTYGAYVYSYERISKSTASCTRSNKARIQVVVESEINVLVRFKVTRFMVSSSSYEPNGIWRLNDFCNCIFANHEINNGIKDNASYFHSNAIRSCLWLLWQSLYRYVGRYWIFVAFILGDSVHGALLINCFHSHIVQDPSWTSCCIATNKAEYNSSILVSPILVLCNFACVSTIILWSFAFCGC</sequence>
<dbReference type="GO" id="GO:0006952">
    <property type="term" value="P:defense response"/>
    <property type="evidence" value="ECO:0007669"/>
    <property type="project" value="InterPro"/>
</dbReference>
<dbReference type="GO" id="GO:0010090">
    <property type="term" value="P:trichome morphogenesis"/>
    <property type="evidence" value="ECO:0007669"/>
    <property type="project" value="InterPro"/>
</dbReference>
<protein>
    <recommendedName>
        <fullName evidence="5">Protein CPR-5</fullName>
    </recommendedName>
</protein>
<evidence type="ECO:0000256" key="2">
    <source>
        <dbReference type="SAM" id="Phobius"/>
    </source>
</evidence>
<feature type="transmembrane region" description="Helical" evidence="2">
    <location>
        <begin position="505"/>
        <end position="525"/>
    </location>
</feature>
<keyword evidence="2" id="KW-0472">Membrane</keyword>
<reference evidence="3 4" key="1">
    <citation type="journal article" date="2022" name="Nat. Genet.">
        <title>Improved pea reference genome and pan-genome highlight genomic features and evolutionary characteristics.</title>
        <authorList>
            <person name="Yang T."/>
            <person name="Liu R."/>
            <person name="Luo Y."/>
            <person name="Hu S."/>
            <person name="Wang D."/>
            <person name="Wang C."/>
            <person name="Pandey M.K."/>
            <person name="Ge S."/>
            <person name="Xu Q."/>
            <person name="Li N."/>
            <person name="Li G."/>
            <person name="Huang Y."/>
            <person name="Saxena R.K."/>
            <person name="Ji Y."/>
            <person name="Li M."/>
            <person name="Yan X."/>
            <person name="He Y."/>
            <person name="Liu Y."/>
            <person name="Wang X."/>
            <person name="Xiang C."/>
            <person name="Varshney R.K."/>
            <person name="Ding H."/>
            <person name="Gao S."/>
            <person name="Zong X."/>
        </authorList>
    </citation>
    <scope>NUCLEOTIDE SEQUENCE [LARGE SCALE GENOMIC DNA]</scope>
    <source>
        <strain evidence="3 4">cv. Zhongwan 6</strain>
    </source>
</reference>
<keyword evidence="4" id="KW-1185">Reference proteome</keyword>
<keyword evidence="2" id="KW-1133">Transmembrane helix</keyword>
<dbReference type="EMBL" id="JAMSHJ010000007">
    <property type="protein sequence ID" value="KAI5384368.1"/>
    <property type="molecule type" value="Genomic_DNA"/>
</dbReference>
<proteinExistence type="predicted"/>
<accession>A0A9D4ZVT7</accession>
<dbReference type="InterPro" id="IPR044708">
    <property type="entry name" value="CPR5"/>
</dbReference>
<feature type="transmembrane region" description="Helical" evidence="2">
    <location>
        <begin position="74"/>
        <end position="94"/>
    </location>
</feature>
<dbReference type="AlphaFoldDB" id="A0A9D4ZVT7"/>
<keyword evidence="2" id="KW-0812">Transmembrane</keyword>
<dbReference type="PANTHER" id="PTHR35322:SF2">
    <property type="entry name" value="PROTEIN CPR-5"/>
    <property type="match status" value="1"/>
</dbReference>
<organism evidence="3 4">
    <name type="scientific">Pisum sativum</name>
    <name type="common">Garden pea</name>
    <name type="synonym">Lathyrus oleraceus</name>
    <dbReference type="NCBI Taxonomy" id="3888"/>
    <lineage>
        <taxon>Eukaryota</taxon>
        <taxon>Viridiplantae</taxon>
        <taxon>Streptophyta</taxon>
        <taxon>Embryophyta</taxon>
        <taxon>Tracheophyta</taxon>
        <taxon>Spermatophyta</taxon>
        <taxon>Magnoliopsida</taxon>
        <taxon>eudicotyledons</taxon>
        <taxon>Gunneridae</taxon>
        <taxon>Pentapetalae</taxon>
        <taxon>rosids</taxon>
        <taxon>fabids</taxon>
        <taxon>Fabales</taxon>
        <taxon>Fabaceae</taxon>
        <taxon>Papilionoideae</taxon>
        <taxon>50 kb inversion clade</taxon>
        <taxon>NPAAA clade</taxon>
        <taxon>Hologalegina</taxon>
        <taxon>IRL clade</taxon>
        <taxon>Fabeae</taxon>
        <taxon>Lathyrus</taxon>
    </lineage>
</organism>
<gene>
    <name evidence="3" type="ORF">KIW84_071398</name>
</gene>
<comment type="caution">
    <text evidence="3">The sequence shown here is derived from an EMBL/GenBank/DDBJ whole genome shotgun (WGS) entry which is preliminary data.</text>
</comment>
<dbReference type="Gramene" id="Psat07G0139800-T2">
    <property type="protein sequence ID" value="KAI5384368.1"/>
    <property type="gene ID" value="KIW84_071398"/>
</dbReference>
<evidence type="ECO:0000313" key="3">
    <source>
        <dbReference type="EMBL" id="KAI5384368.1"/>
    </source>
</evidence>
<feature type="transmembrane region" description="Helical" evidence="2">
    <location>
        <begin position="453"/>
        <end position="471"/>
    </location>
</feature>
<feature type="region of interest" description="Disordered" evidence="1">
    <location>
        <begin position="1"/>
        <end position="33"/>
    </location>
</feature>
<feature type="compositionally biased region" description="Low complexity" evidence="1">
    <location>
        <begin position="1"/>
        <end position="17"/>
    </location>
</feature>
<evidence type="ECO:0008006" key="5">
    <source>
        <dbReference type="Google" id="ProtNLM"/>
    </source>
</evidence>
<dbReference type="Proteomes" id="UP001058974">
    <property type="component" value="Chromosome 7"/>
</dbReference>
<name>A0A9D4ZVT7_PEA</name>
<evidence type="ECO:0000256" key="1">
    <source>
        <dbReference type="SAM" id="MobiDB-lite"/>
    </source>
</evidence>
<dbReference type="PANTHER" id="PTHR35322">
    <property type="entry name" value="PROTEIN CPR-5"/>
    <property type="match status" value="1"/>
</dbReference>